<dbReference type="Gramene" id="TraesLDM2D03G01265060.1">
    <property type="protein sequence ID" value="TraesLDM2D03G01265060.1.CDS1"/>
    <property type="gene ID" value="TraesLDM2D03G01265060"/>
</dbReference>
<dbReference type="Gramene" id="TraesSYM2D03G01279700.1">
    <property type="protein sequence ID" value="TraesSYM2D03G01279700.1.CDS1"/>
    <property type="gene ID" value="TraesSYM2D03G01279700"/>
</dbReference>
<dbReference type="Gramene" id="TraesSTA2D03G01252890.1">
    <property type="protein sequence ID" value="TraesSTA2D03G01252890.1.CDS1"/>
    <property type="gene ID" value="TraesSTA2D03G01252890"/>
</dbReference>
<name>A0A3B6DKK9_WHEAT</name>
<dbReference type="Gramene" id="TraesARI2D03G01280410.1">
    <property type="protein sequence ID" value="TraesARI2D03G01280410.1.CDS1"/>
    <property type="gene ID" value="TraesARI2D03G01280410"/>
</dbReference>
<evidence type="ECO:0000313" key="2">
    <source>
        <dbReference type="Proteomes" id="UP000019116"/>
    </source>
</evidence>
<proteinExistence type="predicted"/>
<dbReference type="Gramene" id="TraesNOR2D03G01280520.1">
    <property type="protein sequence ID" value="TraesNOR2D03G01280520.1.CDS1"/>
    <property type="gene ID" value="TraesNOR2D03G01280520"/>
</dbReference>
<accession>A0A3B6DKK9</accession>
<keyword evidence="2" id="KW-1185">Reference proteome</keyword>
<organism evidence="1">
    <name type="scientific">Triticum aestivum</name>
    <name type="common">Wheat</name>
    <dbReference type="NCBI Taxonomy" id="4565"/>
    <lineage>
        <taxon>Eukaryota</taxon>
        <taxon>Viridiplantae</taxon>
        <taxon>Streptophyta</taxon>
        <taxon>Embryophyta</taxon>
        <taxon>Tracheophyta</taxon>
        <taxon>Spermatophyta</taxon>
        <taxon>Magnoliopsida</taxon>
        <taxon>Liliopsida</taxon>
        <taxon>Poales</taxon>
        <taxon>Poaceae</taxon>
        <taxon>BOP clade</taxon>
        <taxon>Pooideae</taxon>
        <taxon>Triticodae</taxon>
        <taxon>Triticeae</taxon>
        <taxon>Triticinae</taxon>
        <taxon>Triticum</taxon>
    </lineage>
</organism>
<sequence>MSSEMQSTGTSRPRGRCAARGRTHCYADVAFSCATCHAQAHCTSSLASHHRLTLVQPEPSHVRAEVSARAMDLDPWVARLRVPPPNDVRTEVTTRAMGLDPWAARLRAAAAGSTHVPLPNDVRTEVTARAMELDPRVARLGVVKAGSTRVPPPNNVRTEVTAMAMGLDPCAARLRAGDRTCVPPPNDVRGSCEATLLLLARRVGLDVGVARLRAAAASRRLRVEFAIAPRMPLRVAMAVALWREVADHGVIHQPGRALQRLATWAHVPKSYLVAVATAIGGVRQVRTTAVDLEEDSVDCAIGGAREVRTVALDVEEDSVDCAIGGACEVRTVALDVEEDSVYCAIVSPRRIPQELCLFV</sequence>
<dbReference type="Gramene" id="TraesCS2D03G1034500.1">
    <property type="protein sequence ID" value="TraesCS2D03G1034500.1.CDS1"/>
    <property type="gene ID" value="TraesCS2D03G1034500"/>
</dbReference>
<dbReference type="Gramene" id="TraesCS2D02G463800.1">
    <property type="protein sequence ID" value="TraesCS2D02G463800.1.cds1"/>
    <property type="gene ID" value="TraesCS2D02G463800"/>
</dbReference>
<dbReference type="Gramene" id="TraesJUL2D03G01272000.1">
    <property type="protein sequence ID" value="TraesJUL2D03G01272000.1.CDS1"/>
    <property type="gene ID" value="TraesJUL2D03G01272000"/>
</dbReference>
<evidence type="ECO:0000313" key="1">
    <source>
        <dbReference type="EnsemblPlants" id="TraesCS2D02G463800.1.cds1"/>
    </source>
</evidence>
<dbReference type="EnsemblPlants" id="TraesCS2D02G463800.1">
    <property type="protein sequence ID" value="TraesCS2D02G463800.1.cds1"/>
    <property type="gene ID" value="TraesCS2D02G463800"/>
</dbReference>
<protein>
    <submittedName>
        <fullName evidence="1">Uncharacterized protein</fullName>
    </submittedName>
</protein>
<reference evidence="1" key="2">
    <citation type="submission" date="2018-10" db="UniProtKB">
        <authorList>
            <consortium name="EnsemblPlants"/>
        </authorList>
    </citation>
    <scope>IDENTIFICATION</scope>
</reference>
<dbReference type="Gramene" id="TraesCAD_scaffold_006752_01G000300.1">
    <property type="protein sequence ID" value="TraesCAD_scaffold_006752_01G000300.1"/>
    <property type="gene ID" value="TraesCAD_scaffold_006752_01G000300"/>
</dbReference>
<dbReference type="Gramene" id="TraesWEE_scaffold_068565_01G000200.1">
    <property type="protein sequence ID" value="TraesWEE_scaffold_068565_01G000200.1"/>
    <property type="gene ID" value="TraesWEE_scaffold_068565_01G000200"/>
</dbReference>
<dbReference type="Gramene" id="TraesMAC2D03G01262020.1">
    <property type="protein sequence ID" value="TraesMAC2D03G01262020.1.CDS1"/>
    <property type="gene ID" value="TraesMAC2D03G01262020"/>
</dbReference>
<dbReference type="Gramene" id="TraesROB_scaffold_118417_01G000100.1">
    <property type="protein sequence ID" value="TraesROB_scaffold_118417_01G000100.1"/>
    <property type="gene ID" value="TraesROB_scaffold_118417_01G000100"/>
</dbReference>
<dbReference type="Gramene" id="TraesJAG2D03G01269780.1">
    <property type="protein sequence ID" value="TraesJAG2D03G01269780.1.CDS1"/>
    <property type="gene ID" value="TraesJAG2D03G01269780"/>
</dbReference>
<dbReference type="AlphaFoldDB" id="A0A3B6DKK9"/>
<dbReference type="Proteomes" id="UP000019116">
    <property type="component" value="Chromosome 2D"/>
</dbReference>
<reference evidence="1" key="1">
    <citation type="submission" date="2018-08" db="EMBL/GenBank/DDBJ databases">
        <authorList>
            <person name="Rossello M."/>
        </authorList>
    </citation>
    <scope>NUCLEOTIDE SEQUENCE [LARGE SCALE GENOMIC DNA]</scope>
    <source>
        <strain evidence="1">cv. Chinese Spring</strain>
    </source>
</reference>
<dbReference type="Gramene" id="TraesLAC2D03G01215580.1">
    <property type="protein sequence ID" value="TraesLAC2D03G01215580.1.CDS1"/>
    <property type="gene ID" value="TraesLAC2D03G01215580"/>
</dbReference>
<dbReference type="Gramene" id="TraesCLE_scaffold_118402_01G000200.1">
    <property type="protein sequence ID" value="TraesCLE_scaffold_118402_01G000200.1"/>
    <property type="gene ID" value="TraesCLE_scaffold_118402_01G000200"/>
</dbReference>